<proteinExistence type="predicted"/>
<dbReference type="GO" id="GO:0004402">
    <property type="term" value="F:histone acetyltransferase activity"/>
    <property type="evidence" value="ECO:0007669"/>
    <property type="project" value="InterPro"/>
</dbReference>
<dbReference type="STRING" id="4232.A0A251S6Q7"/>
<dbReference type="InterPro" id="IPR044230">
    <property type="entry name" value="GTF3C4"/>
</dbReference>
<dbReference type="InterPro" id="IPR036322">
    <property type="entry name" value="WD40_repeat_dom_sf"/>
</dbReference>
<dbReference type="Proteomes" id="UP000215914">
    <property type="component" value="Chromosome 15"/>
</dbReference>
<dbReference type="GO" id="GO:0006384">
    <property type="term" value="P:transcription initiation at RNA polymerase III promoter"/>
    <property type="evidence" value="ECO:0007669"/>
    <property type="project" value="InterPro"/>
</dbReference>
<dbReference type="InterPro" id="IPR001680">
    <property type="entry name" value="WD40_rpt"/>
</dbReference>
<feature type="compositionally biased region" description="Acidic residues" evidence="2">
    <location>
        <begin position="166"/>
        <end position="175"/>
    </location>
</feature>
<dbReference type="PANTHER" id="PTHR15496">
    <property type="entry name" value="GENERAL TRANSCRIPTION FACTOR 3C POLYPEPTIDE 4 FAMILY"/>
    <property type="match status" value="1"/>
</dbReference>
<dbReference type="Pfam" id="PF12657">
    <property type="entry name" value="TFIIIC_delta"/>
    <property type="match status" value="1"/>
</dbReference>
<dbReference type="SMART" id="SM00320">
    <property type="entry name" value="WD40"/>
    <property type="match status" value="3"/>
</dbReference>
<keyword evidence="1" id="KW-0853">WD repeat</keyword>
<evidence type="ECO:0000313" key="7">
    <source>
        <dbReference type="Proteomes" id="UP000215914"/>
    </source>
</evidence>
<dbReference type="InterPro" id="IPR024761">
    <property type="entry name" value="TFIIIC_delta_N"/>
</dbReference>
<dbReference type="OrthoDB" id="6021743at2759"/>
<protein>
    <submittedName>
        <fullName evidence="6">Putative transducin/WD40 repeat-like superfamily protein</fullName>
    </submittedName>
    <submittedName>
        <fullName evidence="5">Transcription factor WD40-like family</fullName>
    </submittedName>
</protein>
<accession>A0A251S6Q7</accession>
<dbReference type="FunCoup" id="A0A251S6Q7">
    <property type="interactions" value="1598"/>
</dbReference>
<reference evidence="5" key="3">
    <citation type="submission" date="2020-06" db="EMBL/GenBank/DDBJ databases">
        <title>Helianthus annuus Genome sequencing and assembly Release 2.</title>
        <authorList>
            <person name="Gouzy J."/>
            <person name="Langlade N."/>
            <person name="Munos S."/>
        </authorList>
    </citation>
    <scope>NUCLEOTIDE SEQUENCE</scope>
    <source>
        <tissue evidence="5">Leaves</tissue>
    </source>
</reference>
<gene>
    <name evidence="6" type="ORF">HannXRQ_Chr15g0470151</name>
    <name evidence="5" type="ORF">HanXRQr2_Chr15g0679151</name>
</gene>
<dbReference type="InterPro" id="IPR024764">
    <property type="entry name" value="TFIIIC_Znf"/>
</dbReference>
<dbReference type="EMBL" id="CM007904">
    <property type="protein sequence ID" value="OTF94262.1"/>
    <property type="molecule type" value="Genomic_DNA"/>
</dbReference>
<feature type="region of interest" description="Disordered" evidence="2">
    <location>
        <begin position="157"/>
        <end position="177"/>
    </location>
</feature>
<evidence type="ECO:0000259" key="4">
    <source>
        <dbReference type="Pfam" id="PF12660"/>
    </source>
</evidence>
<reference evidence="6" key="2">
    <citation type="submission" date="2017-02" db="EMBL/GenBank/DDBJ databases">
        <title>Sunflower complete genome.</title>
        <authorList>
            <person name="Langlade N."/>
            <person name="Munos S."/>
        </authorList>
    </citation>
    <scope>NUCLEOTIDE SEQUENCE [LARGE SCALE GENOMIC DNA]</scope>
    <source>
        <tissue evidence="6">Leaves</tissue>
    </source>
</reference>
<dbReference type="Gene3D" id="2.130.10.10">
    <property type="entry name" value="YVTN repeat-like/Quinoprotein amine dehydrogenase"/>
    <property type="match status" value="2"/>
</dbReference>
<dbReference type="EMBL" id="MNCJ02000330">
    <property type="protein sequence ID" value="KAF5763344.1"/>
    <property type="molecule type" value="Genomic_DNA"/>
</dbReference>
<feature type="domain" description="Transcription factor IIIC putative zinc-finger" evidence="4">
    <location>
        <begin position="683"/>
        <end position="735"/>
    </location>
</feature>
<sequence>MASRFQAVALVSSPTYSNAVAWSNENLVAVASGHFVTIMNPAMPFGPKGLITIPDSKPFPIGVIERKDVASGCMLPTCLSRDVRPFVRSISWSPLGLAPNAGCLLAVCTTKGVVKVYRSPFREFSAEWVEVMDVSEMLHTYFAKNGYAEAHIESPEDCEATQVGSEQDDSDDDDAPIAHIGIRNKSRRQKNRPFITAEQYARRSAMLSSLVVAWSPMLDRESSRNFCILAIGAKSGKISFWRVDGPQRYSITQGSNPPPVALLIGSIQVHDSWITAIGFSKFVSDGSPQLLISTGSSDGSVKLWRGYIDDILKSTEDSHASFSLLKEVTNVGSGPTSVLSLHVPDTSPHKIILAVGRGSGSIEIATYHTSIGKFDVSASHYAHNQVVTGLAWAYDGQCLYSCSQDNSLHSWLIKGDSLHEVPLPPNILGVKMSTDVPNVSDACFGIAVSPANLVLAVVRSFDVNLLNPMYEQRSQKAVVEFFWIGGQKLQDDSESNDENFPGFPNTDLVNWGRNIIWSLNQYERHPDKPLVVWDMIAALSAFTKSEVNYVEQILVKWLTSSLGFEGAPSFGSVLPHVYRCLSDLTSRQLHLLNVINRHVILKEAKLNDSKLWVTLLETCEKNIQERLVGCSFSAMLNSDEQCVGSTQMRLWVAKNVDTVKSRVKLLASEVKKIEKRSVAEAETECCSYCSARVPFDDTEVAYCEGAEKHKLARCAVSMVVCPLSPLWSCVSCNRWVSNLAPETLFTLLKYPPPVHKKSEIILSKPFCPFCGILLQRLQPEFLLSTLPV</sequence>
<evidence type="ECO:0000259" key="3">
    <source>
        <dbReference type="Pfam" id="PF12657"/>
    </source>
</evidence>
<feature type="repeat" description="WD" evidence="1">
    <location>
        <begin position="380"/>
        <end position="411"/>
    </location>
</feature>
<evidence type="ECO:0000313" key="5">
    <source>
        <dbReference type="EMBL" id="KAF5763344.1"/>
    </source>
</evidence>
<dbReference type="GO" id="GO:0000127">
    <property type="term" value="C:transcription factor TFIIIC complex"/>
    <property type="evidence" value="ECO:0000318"/>
    <property type="project" value="GO_Central"/>
</dbReference>
<dbReference type="AlphaFoldDB" id="A0A251S6Q7"/>
<name>A0A251S6Q7_HELAN</name>
<dbReference type="InParanoid" id="A0A251S6Q7"/>
<evidence type="ECO:0000256" key="1">
    <source>
        <dbReference type="PROSITE-ProRule" id="PRU00221"/>
    </source>
</evidence>
<evidence type="ECO:0000313" key="6">
    <source>
        <dbReference type="EMBL" id="OTF94262.1"/>
    </source>
</evidence>
<dbReference type="Pfam" id="PF12660">
    <property type="entry name" value="zf-TFIIIC"/>
    <property type="match status" value="1"/>
</dbReference>
<dbReference type="PROSITE" id="PS50082">
    <property type="entry name" value="WD_REPEATS_2"/>
    <property type="match status" value="1"/>
</dbReference>
<organism evidence="6 7">
    <name type="scientific">Helianthus annuus</name>
    <name type="common">Common sunflower</name>
    <dbReference type="NCBI Taxonomy" id="4232"/>
    <lineage>
        <taxon>Eukaryota</taxon>
        <taxon>Viridiplantae</taxon>
        <taxon>Streptophyta</taxon>
        <taxon>Embryophyta</taxon>
        <taxon>Tracheophyta</taxon>
        <taxon>Spermatophyta</taxon>
        <taxon>Magnoliopsida</taxon>
        <taxon>eudicotyledons</taxon>
        <taxon>Gunneridae</taxon>
        <taxon>Pentapetalae</taxon>
        <taxon>asterids</taxon>
        <taxon>campanulids</taxon>
        <taxon>Asterales</taxon>
        <taxon>Asteraceae</taxon>
        <taxon>Asteroideae</taxon>
        <taxon>Heliantheae alliance</taxon>
        <taxon>Heliantheae</taxon>
        <taxon>Helianthus</taxon>
    </lineage>
</organism>
<evidence type="ECO:0000256" key="2">
    <source>
        <dbReference type="SAM" id="MobiDB-lite"/>
    </source>
</evidence>
<keyword evidence="7" id="KW-1185">Reference proteome</keyword>
<dbReference type="InterPro" id="IPR015943">
    <property type="entry name" value="WD40/YVTN_repeat-like_dom_sf"/>
</dbReference>
<reference evidence="5 7" key="1">
    <citation type="journal article" date="2017" name="Nature">
        <title>The sunflower genome provides insights into oil metabolism, flowering and Asterid evolution.</title>
        <authorList>
            <person name="Badouin H."/>
            <person name="Gouzy J."/>
            <person name="Grassa C.J."/>
            <person name="Murat F."/>
            <person name="Staton S.E."/>
            <person name="Cottret L."/>
            <person name="Lelandais-Briere C."/>
            <person name="Owens G.L."/>
            <person name="Carrere S."/>
            <person name="Mayjonade B."/>
            <person name="Legrand L."/>
            <person name="Gill N."/>
            <person name="Kane N.C."/>
            <person name="Bowers J.E."/>
            <person name="Hubner S."/>
            <person name="Bellec A."/>
            <person name="Berard A."/>
            <person name="Berges H."/>
            <person name="Blanchet N."/>
            <person name="Boniface M.C."/>
            <person name="Brunel D."/>
            <person name="Catrice O."/>
            <person name="Chaidir N."/>
            <person name="Claudel C."/>
            <person name="Donnadieu C."/>
            <person name="Faraut T."/>
            <person name="Fievet G."/>
            <person name="Helmstetter N."/>
            <person name="King M."/>
            <person name="Knapp S.J."/>
            <person name="Lai Z."/>
            <person name="Le Paslier M.C."/>
            <person name="Lippi Y."/>
            <person name="Lorenzon L."/>
            <person name="Mandel J.R."/>
            <person name="Marage G."/>
            <person name="Marchand G."/>
            <person name="Marquand E."/>
            <person name="Bret-Mestries E."/>
            <person name="Morien E."/>
            <person name="Nambeesan S."/>
            <person name="Nguyen T."/>
            <person name="Pegot-Espagnet P."/>
            <person name="Pouilly N."/>
            <person name="Raftis F."/>
            <person name="Sallet E."/>
            <person name="Schiex T."/>
            <person name="Thomas J."/>
            <person name="Vandecasteele C."/>
            <person name="Vares D."/>
            <person name="Vear F."/>
            <person name="Vautrin S."/>
            <person name="Crespi M."/>
            <person name="Mangin B."/>
            <person name="Burke J.M."/>
            <person name="Salse J."/>
            <person name="Munos S."/>
            <person name="Vincourt P."/>
            <person name="Rieseberg L.H."/>
            <person name="Langlade N.B."/>
        </authorList>
    </citation>
    <scope>NUCLEOTIDE SEQUENCE [LARGE SCALE GENOMIC DNA]</scope>
    <source>
        <strain evidence="7">cv. SF193</strain>
        <tissue evidence="5">Leaves</tissue>
    </source>
</reference>
<dbReference type="SUPFAM" id="SSF50978">
    <property type="entry name" value="WD40 repeat-like"/>
    <property type="match status" value="1"/>
</dbReference>
<dbReference type="OMA" id="LFEPCIM"/>
<dbReference type="PANTHER" id="PTHR15496:SF2">
    <property type="entry name" value="GENERAL TRANSCRIPTION FACTOR 3C POLYPEPTIDE 4"/>
    <property type="match status" value="1"/>
</dbReference>
<feature type="domain" description="Transcription factor IIIC 90kDa subunit N-terminal" evidence="3">
    <location>
        <begin position="22"/>
        <end position="463"/>
    </location>
</feature>
<dbReference type="Gramene" id="mRNA:HanXRQr2_Chr15g0679151">
    <property type="protein sequence ID" value="mRNA:HanXRQr2_Chr15g0679151"/>
    <property type="gene ID" value="HanXRQr2_Chr15g0679151"/>
</dbReference>